<dbReference type="EMBL" id="JAGSNF010000004">
    <property type="protein sequence ID" value="MBR7742732.1"/>
    <property type="molecule type" value="Genomic_DNA"/>
</dbReference>
<gene>
    <name evidence="10 13" type="primary">idi</name>
    <name evidence="13" type="ORF">KC207_05440</name>
</gene>
<comment type="caution">
    <text evidence="13">The sequence shown here is derived from an EMBL/GenBank/DDBJ whole genome shotgun (WGS) entry which is preliminary data.</text>
</comment>
<dbReference type="PIRSF" id="PIRSF018427">
    <property type="entry name" value="Isopntndiph_ism"/>
    <property type="match status" value="1"/>
</dbReference>
<dbReference type="GO" id="GO:0009240">
    <property type="term" value="P:isopentenyl diphosphate biosynthetic process"/>
    <property type="evidence" value="ECO:0007669"/>
    <property type="project" value="TreeGrafter"/>
</dbReference>
<dbReference type="CDD" id="cd02885">
    <property type="entry name" value="NUDIX_IPP_Isomerase"/>
    <property type="match status" value="1"/>
</dbReference>
<comment type="cofactor">
    <cofactor evidence="10">
        <name>Mg(2+)</name>
        <dbReference type="ChEBI" id="CHEBI:18420"/>
    </cofactor>
    <text evidence="10">Binds 1 Mg(2+) ion per subunit. The magnesium ion binds only when substrate is bound.</text>
</comment>
<dbReference type="InterPro" id="IPR011876">
    <property type="entry name" value="IsopentenylPP_isomerase_typ1"/>
</dbReference>
<comment type="similarity">
    <text evidence="2 10">Belongs to the IPP isomerase type 1 family.</text>
</comment>
<dbReference type="EC" id="5.3.3.2" evidence="3 10"/>
<keyword evidence="4 10" id="KW-0963">Cytoplasm</keyword>
<comment type="subcellular location">
    <subcellularLocation>
        <location evidence="10">Cytoplasm</location>
    </subcellularLocation>
</comment>
<organism evidence="13 14">
    <name type="scientific">Phycicoccus avicenniae</name>
    <dbReference type="NCBI Taxonomy" id="2828860"/>
    <lineage>
        <taxon>Bacteria</taxon>
        <taxon>Bacillati</taxon>
        <taxon>Actinomycetota</taxon>
        <taxon>Actinomycetes</taxon>
        <taxon>Micrococcales</taxon>
        <taxon>Intrasporangiaceae</taxon>
        <taxon>Phycicoccus</taxon>
    </lineage>
</organism>
<feature type="binding site" evidence="10">
    <location>
        <position position="102"/>
    </location>
    <ligand>
        <name>Mg(2+)</name>
        <dbReference type="ChEBI" id="CHEBI:18420"/>
    </ligand>
</feature>
<evidence type="ECO:0000259" key="12">
    <source>
        <dbReference type="PROSITE" id="PS51462"/>
    </source>
</evidence>
<dbReference type="NCBIfam" id="NF002995">
    <property type="entry name" value="PRK03759.1"/>
    <property type="match status" value="1"/>
</dbReference>
<feature type="binding site" evidence="10">
    <location>
        <position position="129"/>
    </location>
    <ligand>
        <name>Mn(2+)</name>
        <dbReference type="ChEBI" id="CHEBI:29035"/>
    </ligand>
</feature>
<keyword evidence="8 10" id="KW-0414">Isoprene biosynthesis</keyword>
<dbReference type="GO" id="GO:0005737">
    <property type="term" value="C:cytoplasm"/>
    <property type="evidence" value="ECO:0007669"/>
    <property type="project" value="UniProtKB-SubCell"/>
</dbReference>
<comment type="function">
    <text evidence="10">Catalyzes the 1,3-allylic rearrangement of the homoallylic substrate isopentenyl (IPP) to its highly electrophilic allylic isomer, dimethylallyl diphosphate (DMAPP).</text>
</comment>
<comment type="pathway">
    <text evidence="1 10">Isoprenoid biosynthesis; dimethylallyl diphosphate biosynthesis; dimethylallyl diphosphate from isopentenyl diphosphate: step 1/1.</text>
</comment>
<dbReference type="InterPro" id="IPR015797">
    <property type="entry name" value="NUDIX_hydrolase-like_dom_sf"/>
</dbReference>
<dbReference type="PROSITE" id="PS51462">
    <property type="entry name" value="NUDIX"/>
    <property type="match status" value="1"/>
</dbReference>
<dbReference type="AlphaFoldDB" id="A0A941HZ96"/>
<comment type="cofactor">
    <cofactor evidence="10">
        <name>Mn(2+)</name>
        <dbReference type="ChEBI" id="CHEBI:29035"/>
    </cofactor>
    <text evidence="10">Binds 1 Mn(2+) ion per subunit.</text>
</comment>
<proteinExistence type="inferred from homology"/>
<dbReference type="NCBIfam" id="TIGR02150">
    <property type="entry name" value="IPP_isom_1"/>
    <property type="match status" value="1"/>
</dbReference>
<feature type="binding site" evidence="10">
    <location>
        <position position="131"/>
    </location>
    <ligand>
        <name>Mn(2+)</name>
        <dbReference type="ChEBI" id="CHEBI:29035"/>
    </ligand>
</feature>
<evidence type="ECO:0000256" key="10">
    <source>
        <dbReference type="HAMAP-Rule" id="MF_00202"/>
    </source>
</evidence>
<dbReference type="RefSeq" id="WP_211601879.1">
    <property type="nucleotide sequence ID" value="NZ_JAGSNF010000004.1"/>
</dbReference>
<evidence type="ECO:0000256" key="6">
    <source>
        <dbReference type="ARBA" id="ARBA00022842"/>
    </source>
</evidence>
<evidence type="ECO:0000256" key="2">
    <source>
        <dbReference type="ARBA" id="ARBA00007579"/>
    </source>
</evidence>
<evidence type="ECO:0000256" key="3">
    <source>
        <dbReference type="ARBA" id="ARBA00012057"/>
    </source>
</evidence>
<dbReference type="Gene3D" id="3.90.79.10">
    <property type="entry name" value="Nucleoside Triphosphate Pyrophosphohydrolase"/>
    <property type="match status" value="1"/>
</dbReference>
<dbReference type="InterPro" id="IPR000086">
    <property type="entry name" value="NUDIX_hydrolase_dom"/>
</dbReference>
<evidence type="ECO:0000313" key="14">
    <source>
        <dbReference type="Proteomes" id="UP000677016"/>
    </source>
</evidence>
<dbReference type="HAMAP" id="MF_00202">
    <property type="entry name" value="Idi"/>
    <property type="match status" value="1"/>
</dbReference>
<feature type="active site" evidence="10 11">
    <location>
        <position position="82"/>
    </location>
</feature>
<dbReference type="PANTHER" id="PTHR10885:SF0">
    <property type="entry name" value="ISOPENTENYL-DIPHOSPHATE DELTA-ISOMERASE"/>
    <property type="match status" value="1"/>
</dbReference>
<evidence type="ECO:0000256" key="1">
    <source>
        <dbReference type="ARBA" id="ARBA00004826"/>
    </source>
</evidence>
<dbReference type="GO" id="GO:0050992">
    <property type="term" value="P:dimethylallyl diphosphate biosynthetic process"/>
    <property type="evidence" value="ECO:0007669"/>
    <property type="project" value="UniProtKB-UniRule"/>
</dbReference>
<feature type="binding site" evidence="10">
    <location>
        <position position="40"/>
    </location>
    <ligand>
        <name>Mn(2+)</name>
        <dbReference type="ChEBI" id="CHEBI:29035"/>
    </ligand>
</feature>
<feature type="domain" description="Nudix hydrolase" evidence="12">
    <location>
        <begin position="45"/>
        <end position="179"/>
    </location>
</feature>
<name>A0A941HZ96_9MICO</name>
<keyword evidence="5 10" id="KW-0479">Metal-binding</keyword>
<feature type="binding site" evidence="10">
    <location>
        <position position="84"/>
    </location>
    <ligand>
        <name>Mn(2+)</name>
        <dbReference type="ChEBI" id="CHEBI:29035"/>
    </ligand>
</feature>
<evidence type="ECO:0000256" key="4">
    <source>
        <dbReference type="ARBA" id="ARBA00022490"/>
    </source>
</evidence>
<dbReference type="InterPro" id="IPR056375">
    <property type="entry name" value="Idi_bact"/>
</dbReference>
<feature type="active site" evidence="10 11">
    <location>
        <position position="131"/>
    </location>
</feature>
<feature type="binding site" evidence="10">
    <location>
        <position position="47"/>
    </location>
    <ligand>
        <name>Mn(2+)</name>
        <dbReference type="ChEBI" id="CHEBI:29035"/>
    </ligand>
</feature>
<evidence type="ECO:0000256" key="7">
    <source>
        <dbReference type="ARBA" id="ARBA00023211"/>
    </source>
</evidence>
<evidence type="ECO:0000256" key="5">
    <source>
        <dbReference type="ARBA" id="ARBA00022723"/>
    </source>
</evidence>
<sequence>MADVHADGSRADDPVPATILLETVDEEGVAIGTMEKLAAHAAPGVRHRAFSLFLLGDDGRVLLQRRAAVKYHSPGVWSNTCCGHPAPGGDPVEAAVRRVAEELGVGARDVEEAGVVEYRHEDPRTGLVEHEWNHTLVGTVVGEPHPDPDEVDAWAWADADAVARHRVAGELSVWFDDVYATARPVLAARTGLAW</sequence>
<evidence type="ECO:0000256" key="8">
    <source>
        <dbReference type="ARBA" id="ARBA00023229"/>
    </source>
</evidence>
<evidence type="ECO:0000256" key="11">
    <source>
        <dbReference type="PIRSR" id="PIRSR018427-1"/>
    </source>
</evidence>
<evidence type="ECO:0000256" key="9">
    <source>
        <dbReference type="ARBA" id="ARBA00023235"/>
    </source>
</evidence>
<evidence type="ECO:0000313" key="13">
    <source>
        <dbReference type="EMBL" id="MBR7742732.1"/>
    </source>
</evidence>
<dbReference type="GO" id="GO:0046872">
    <property type="term" value="F:metal ion binding"/>
    <property type="evidence" value="ECO:0007669"/>
    <property type="project" value="UniProtKB-KW"/>
</dbReference>
<accession>A0A941HZ96</accession>
<protein>
    <recommendedName>
        <fullName evidence="3 10">Isopentenyl-diphosphate Delta-isomerase</fullName>
        <shortName evidence="10">IPP isomerase</shortName>
        <ecNumber evidence="3 10">5.3.3.2</ecNumber>
    </recommendedName>
    <alternativeName>
        <fullName evidence="10">IPP:DMAPP isomerase</fullName>
    </alternativeName>
    <alternativeName>
        <fullName evidence="10">Isopentenyl pyrophosphate isomerase</fullName>
    </alternativeName>
</protein>
<keyword evidence="6 10" id="KW-0460">Magnesium</keyword>
<dbReference type="Pfam" id="PF00293">
    <property type="entry name" value="NUDIX"/>
    <property type="match status" value="1"/>
</dbReference>
<dbReference type="GO" id="GO:0004452">
    <property type="term" value="F:isopentenyl-diphosphate delta-isomerase activity"/>
    <property type="evidence" value="ECO:0007669"/>
    <property type="project" value="UniProtKB-UniRule"/>
</dbReference>
<dbReference type="SUPFAM" id="SSF55811">
    <property type="entry name" value="Nudix"/>
    <property type="match status" value="1"/>
</dbReference>
<keyword evidence="7 10" id="KW-0464">Manganese</keyword>
<dbReference type="Proteomes" id="UP000677016">
    <property type="component" value="Unassembled WGS sequence"/>
</dbReference>
<dbReference type="PANTHER" id="PTHR10885">
    <property type="entry name" value="ISOPENTENYL-DIPHOSPHATE DELTA-ISOMERASE"/>
    <property type="match status" value="1"/>
</dbReference>
<comment type="catalytic activity">
    <reaction evidence="10">
        <text>isopentenyl diphosphate = dimethylallyl diphosphate</text>
        <dbReference type="Rhea" id="RHEA:23284"/>
        <dbReference type="ChEBI" id="CHEBI:57623"/>
        <dbReference type="ChEBI" id="CHEBI:128769"/>
        <dbReference type="EC" id="5.3.3.2"/>
    </reaction>
</comment>
<reference evidence="13" key="1">
    <citation type="submission" date="2021-04" db="EMBL/GenBank/DDBJ databases">
        <title>Phycicoccus avicenniae sp. nov., a novel endophytic actinomycetes isolated from branch of Avicennia mariana.</title>
        <authorList>
            <person name="Tuo L."/>
        </authorList>
    </citation>
    <scope>NUCLEOTIDE SEQUENCE</scope>
    <source>
        <strain evidence="13">BSK3Z-2</strain>
    </source>
</reference>
<keyword evidence="14" id="KW-1185">Reference proteome</keyword>
<keyword evidence="9 10" id="KW-0413">Isomerase</keyword>